<sequence>MIEYINELKKYLTSLNKDDFDSAITYYSEFLEDGGFINYEDCVRELGTPQHLSKNILQEFGIRSHADVVPEKKHIDWWVILLLILASPFLLSFLIIIASIIFSIVVTIASVLISLFLGGIVGFIAAVIYIFDNLQISLMQIGLSIFALGLVIIMFPSCMKLFKIIYKLTINGFISIVNSVFHVNYNKK</sequence>
<reference evidence="2 3" key="1">
    <citation type="journal article" date="2022" name="Int. J. Syst. Evol. Microbiol.">
        <title>Apilactobacillus apisilvae sp. nov., Nicolia spurrieriana gen. nov. sp. nov., Bombilactobacillus folatiphilus sp. nov. and Bombilactobacillus thymidiniphilus sp. nov., four new lactic acid bacterial isolates from stingless bees Tetragonula carbonaria and Austroplebeia australis.</title>
        <authorList>
            <person name="Oliphant S.A."/>
            <person name="Watson-Haigh N.S."/>
            <person name="Sumby K.M."/>
            <person name="Gardner J."/>
            <person name="Groom S."/>
            <person name="Jiranek V."/>
        </authorList>
    </citation>
    <scope>NUCLEOTIDE SEQUENCE [LARGE SCALE GENOMIC DNA]</scope>
    <source>
        <strain evidence="2 3">SG5_A10</strain>
    </source>
</reference>
<keyword evidence="1" id="KW-0812">Transmembrane</keyword>
<evidence type="ECO:0000313" key="3">
    <source>
        <dbReference type="Proteomes" id="UP000831859"/>
    </source>
</evidence>
<protein>
    <submittedName>
        <fullName evidence="2">DUF1700 domain-containing protein</fullName>
    </submittedName>
</protein>
<evidence type="ECO:0000256" key="1">
    <source>
        <dbReference type="SAM" id="Phobius"/>
    </source>
</evidence>
<feature type="transmembrane region" description="Helical" evidence="1">
    <location>
        <begin position="137"/>
        <end position="156"/>
    </location>
</feature>
<dbReference type="Proteomes" id="UP000831859">
    <property type="component" value="Chromosome"/>
</dbReference>
<organism evidence="2 3">
    <name type="scientific">Apilactobacillus apisilvae</name>
    <dbReference type="NCBI Taxonomy" id="2923364"/>
    <lineage>
        <taxon>Bacteria</taxon>
        <taxon>Bacillati</taxon>
        <taxon>Bacillota</taxon>
        <taxon>Bacilli</taxon>
        <taxon>Lactobacillales</taxon>
        <taxon>Lactobacillaceae</taxon>
        <taxon>Apilactobacillus</taxon>
    </lineage>
</organism>
<keyword evidence="1" id="KW-0472">Membrane</keyword>
<gene>
    <name evidence="2" type="ORF">MOO46_06405</name>
</gene>
<name>A0ABY4PGK5_9LACO</name>
<proteinExistence type="predicted"/>
<accession>A0ABY4PGK5</accession>
<keyword evidence="3" id="KW-1185">Reference proteome</keyword>
<feature type="transmembrane region" description="Helical" evidence="1">
    <location>
        <begin position="77"/>
        <end position="97"/>
    </location>
</feature>
<keyword evidence="1" id="KW-1133">Transmembrane helix</keyword>
<feature type="transmembrane region" description="Helical" evidence="1">
    <location>
        <begin position="104"/>
        <end position="131"/>
    </location>
</feature>
<dbReference type="EMBL" id="CP093362">
    <property type="protein sequence ID" value="UQS84869.1"/>
    <property type="molecule type" value="Genomic_DNA"/>
</dbReference>
<evidence type="ECO:0000313" key="2">
    <source>
        <dbReference type="EMBL" id="UQS84869.1"/>
    </source>
</evidence>
<dbReference type="RefSeq" id="WP_249510850.1">
    <property type="nucleotide sequence ID" value="NZ_CP093362.1"/>
</dbReference>